<sequence>MSDWDASDSEPIVVLPAKKTWDDEDVDDEIKESWEDSEDEKPKVVVAPKKKVPLAQKIAEREAKEKEEKAKKLLEAKADKDLSAQELKERREAQRRLQEEADLQNAADLFGDVAIKDTDKELIKENSSIERKLESLAESSLKTKEDFEKYSSLLAQLILNHKANRQYAGFVESLVRDITEPLKDVDLRKISSALSAAANEKQRAAKAALKGKSKGVKKSNVRVDNDIVSTASAAKAGVFDDDDEFDDFM</sequence>
<dbReference type="Proteomes" id="UP001165960">
    <property type="component" value="Unassembled WGS sequence"/>
</dbReference>
<protein>
    <submittedName>
        <fullName evidence="1">Translation initiation factor 3 subunit J component, variant 2</fullName>
    </submittedName>
</protein>
<gene>
    <name evidence="1" type="primary">HCR1_2</name>
    <name evidence="1" type="ORF">DSO57_1012285</name>
</gene>
<organism evidence="1 2">
    <name type="scientific">Entomophthora muscae</name>
    <dbReference type="NCBI Taxonomy" id="34485"/>
    <lineage>
        <taxon>Eukaryota</taxon>
        <taxon>Fungi</taxon>
        <taxon>Fungi incertae sedis</taxon>
        <taxon>Zoopagomycota</taxon>
        <taxon>Entomophthoromycotina</taxon>
        <taxon>Entomophthoromycetes</taxon>
        <taxon>Entomophthorales</taxon>
        <taxon>Entomophthoraceae</taxon>
        <taxon>Entomophthora</taxon>
    </lineage>
</organism>
<comment type="caution">
    <text evidence="1">The sequence shown here is derived from an EMBL/GenBank/DDBJ whole genome shotgun (WGS) entry which is preliminary data.</text>
</comment>
<proteinExistence type="predicted"/>
<name>A0ACC2SIS5_9FUNG</name>
<evidence type="ECO:0000313" key="2">
    <source>
        <dbReference type="Proteomes" id="UP001165960"/>
    </source>
</evidence>
<keyword evidence="1" id="KW-0396">Initiation factor</keyword>
<accession>A0ACC2SIS5</accession>
<keyword evidence="1" id="KW-0648">Protein biosynthesis</keyword>
<evidence type="ECO:0000313" key="1">
    <source>
        <dbReference type="EMBL" id="KAJ9062281.1"/>
    </source>
</evidence>
<reference evidence="1" key="1">
    <citation type="submission" date="2022-04" db="EMBL/GenBank/DDBJ databases">
        <title>Genome of the entomopathogenic fungus Entomophthora muscae.</title>
        <authorList>
            <person name="Elya C."/>
            <person name="Lovett B.R."/>
            <person name="Lee E."/>
            <person name="Macias A.M."/>
            <person name="Hajek A.E."/>
            <person name="De Bivort B.L."/>
            <person name="Kasson M.T."/>
            <person name="De Fine Licht H.H."/>
            <person name="Stajich J.E."/>
        </authorList>
    </citation>
    <scope>NUCLEOTIDE SEQUENCE</scope>
    <source>
        <strain evidence="1">Berkeley</strain>
    </source>
</reference>
<dbReference type="EMBL" id="QTSX02005014">
    <property type="protein sequence ID" value="KAJ9062281.1"/>
    <property type="molecule type" value="Genomic_DNA"/>
</dbReference>
<keyword evidence="2" id="KW-1185">Reference proteome</keyword>